<dbReference type="EMBL" id="LFIW01000229">
    <property type="protein sequence ID" value="KZL87411.1"/>
    <property type="molecule type" value="Genomic_DNA"/>
</dbReference>
<feature type="compositionally biased region" description="Low complexity" evidence="1">
    <location>
        <begin position="1"/>
        <end position="32"/>
    </location>
</feature>
<evidence type="ECO:0000256" key="1">
    <source>
        <dbReference type="SAM" id="MobiDB-lite"/>
    </source>
</evidence>
<evidence type="ECO:0000313" key="3">
    <source>
        <dbReference type="Proteomes" id="UP000076584"/>
    </source>
</evidence>
<protein>
    <submittedName>
        <fullName evidence="2">Uncharacterized protein</fullName>
    </submittedName>
</protein>
<feature type="compositionally biased region" description="Low complexity" evidence="1">
    <location>
        <begin position="53"/>
        <end position="95"/>
    </location>
</feature>
<dbReference type="AlphaFoldDB" id="A0A162PPH5"/>
<name>A0A162PPH5_COLIC</name>
<evidence type="ECO:0000313" key="2">
    <source>
        <dbReference type="EMBL" id="KZL87411.1"/>
    </source>
</evidence>
<sequence length="180" mass="18993">LFSDSSKSKCRSPGSSPFSPSLALWPPFLRPLLPRPRPPLRPRRLPPRPAPQAPLSTTLLSPATLSPSSPRSSALVSATSLTPAASQTPTSSPSARFLRSPPSYATPTTPLACPRAVTPSASKVVPPPTRLLLVTLFSSSVRDSALMSMLFSLPTKVSILSCSRLAMLSRSPSAKRSPTV</sequence>
<feature type="region of interest" description="Disordered" evidence="1">
    <location>
        <begin position="1"/>
        <end position="103"/>
    </location>
</feature>
<proteinExistence type="predicted"/>
<feature type="non-terminal residue" evidence="2">
    <location>
        <position position="1"/>
    </location>
</feature>
<reference evidence="2 3" key="1">
    <citation type="submission" date="2015-06" db="EMBL/GenBank/DDBJ databases">
        <title>Survival trade-offs in plant roots during colonization by closely related pathogenic and mutualistic fungi.</title>
        <authorList>
            <person name="Hacquard S."/>
            <person name="Kracher B."/>
            <person name="Hiruma K."/>
            <person name="Weinman A."/>
            <person name="Muench P."/>
            <person name="Garrido Oter R."/>
            <person name="Ver Loren van Themaat E."/>
            <person name="Dallerey J.-F."/>
            <person name="Damm U."/>
            <person name="Henrissat B."/>
            <person name="Lespinet O."/>
            <person name="Thon M."/>
            <person name="Kemen E."/>
            <person name="McHardy A.C."/>
            <person name="Schulze-Lefert P."/>
            <person name="O'Connell R.J."/>
        </authorList>
    </citation>
    <scope>NUCLEOTIDE SEQUENCE [LARGE SCALE GENOMIC DNA]</scope>
    <source>
        <strain evidence="2 3">MAFF 238704</strain>
    </source>
</reference>
<keyword evidence="3" id="KW-1185">Reference proteome</keyword>
<accession>A0A162PPH5</accession>
<gene>
    <name evidence="2" type="ORF">CI238_03977</name>
</gene>
<organism evidence="2 3">
    <name type="scientific">Colletotrichum incanum</name>
    <name type="common">Soybean anthracnose fungus</name>
    <dbReference type="NCBI Taxonomy" id="1573173"/>
    <lineage>
        <taxon>Eukaryota</taxon>
        <taxon>Fungi</taxon>
        <taxon>Dikarya</taxon>
        <taxon>Ascomycota</taxon>
        <taxon>Pezizomycotina</taxon>
        <taxon>Sordariomycetes</taxon>
        <taxon>Hypocreomycetidae</taxon>
        <taxon>Glomerellales</taxon>
        <taxon>Glomerellaceae</taxon>
        <taxon>Colletotrichum</taxon>
        <taxon>Colletotrichum spaethianum species complex</taxon>
    </lineage>
</organism>
<comment type="caution">
    <text evidence="2">The sequence shown here is derived from an EMBL/GenBank/DDBJ whole genome shotgun (WGS) entry which is preliminary data.</text>
</comment>
<dbReference type="Proteomes" id="UP000076584">
    <property type="component" value="Unassembled WGS sequence"/>
</dbReference>